<keyword evidence="1" id="KW-0175">Coiled coil</keyword>
<dbReference type="EMBL" id="KE503207">
    <property type="protein sequence ID" value="EPX73238.1"/>
    <property type="molecule type" value="Genomic_DNA"/>
</dbReference>
<organism evidence="2 3">
    <name type="scientific">Schizosaccharomyces octosporus (strain yFS286)</name>
    <name type="common">Fission yeast</name>
    <name type="synonym">Octosporomyces octosporus</name>
    <dbReference type="NCBI Taxonomy" id="483514"/>
    <lineage>
        <taxon>Eukaryota</taxon>
        <taxon>Fungi</taxon>
        <taxon>Dikarya</taxon>
        <taxon>Ascomycota</taxon>
        <taxon>Taphrinomycotina</taxon>
        <taxon>Schizosaccharomycetes</taxon>
        <taxon>Schizosaccharomycetales</taxon>
        <taxon>Schizosaccharomycetaceae</taxon>
        <taxon>Schizosaccharomyces</taxon>
    </lineage>
</organism>
<dbReference type="RefSeq" id="XP_013018867.1">
    <property type="nucleotide sequence ID" value="XM_013163413.1"/>
</dbReference>
<sequence length="123" mass="14162">MDTSESIPETNEIDADIASEFVEFTDDVPIEIYRSLRYIRKYENEYQKENSNLNKLAMGIGQCSPSDVAATKKQFAKSLLHSDEYMQQTNAEAQKLYANVYAAYERLNDKIRYLENERPASSS</sequence>
<evidence type="ECO:0000313" key="3">
    <source>
        <dbReference type="Proteomes" id="UP000016088"/>
    </source>
</evidence>
<dbReference type="OMA" id="FTSHEYL"/>
<accession>S9Q0J4</accession>
<keyword evidence="3" id="KW-1185">Reference proteome</keyword>
<dbReference type="OrthoDB" id="5411773at2759"/>
<feature type="coiled-coil region" evidence="1">
    <location>
        <begin position="90"/>
        <end position="117"/>
    </location>
</feature>
<reference evidence="2 3" key="1">
    <citation type="journal article" date="2011" name="Science">
        <title>Comparative functional genomics of the fission yeasts.</title>
        <authorList>
            <person name="Rhind N."/>
            <person name="Chen Z."/>
            <person name="Yassour M."/>
            <person name="Thompson D.A."/>
            <person name="Haas B.J."/>
            <person name="Habib N."/>
            <person name="Wapinski I."/>
            <person name="Roy S."/>
            <person name="Lin M.F."/>
            <person name="Heiman D.I."/>
            <person name="Young S.K."/>
            <person name="Furuya K."/>
            <person name="Guo Y."/>
            <person name="Pidoux A."/>
            <person name="Chen H.M."/>
            <person name="Robbertse B."/>
            <person name="Goldberg J.M."/>
            <person name="Aoki K."/>
            <person name="Bayne E.H."/>
            <person name="Berlin A.M."/>
            <person name="Desjardins C.A."/>
            <person name="Dobbs E."/>
            <person name="Dukaj L."/>
            <person name="Fan L."/>
            <person name="FitzGerald M.G."/>
            <person name="French C."/>
            <person name="Gujja S."/>
            <person name="Hansen K."/>
            <person name="Keifenheim D."/>
            <person name="Levin J.Z."/>
            <person name="Mosher R.A."/>
            <person name="Mueller C.A."/>
            <person name="Pfiffner J."/>
            <person name="Priest M."/>
            <person name="Russ C."/>
            <person name="Smialowska A."/>
            <person name="Swoboda P."/>
            <person name="Sykes S.M."/>
            <person name="Vaughn M."/>
            <person name="Vengrova S."/>
            <person name="Yoder R."/>
            <person name="Zeng Q."/>
            <person name="Allshire R."/>
            <person name="Baulcombe D."/>
            <person name="Birren B.W."/>
            <person name="Brown W."/>
            <person name="Ekwall K."/>
            <person name="Kellis M."/>
            <person name="Leatherwood J."/>
            <person name="Levin H."/>
            <person name="Margalit H."/>
            <person name="Martienssen R."/>
            <person name="Nieduszynski C.A."/>
            <person name="Spatafora J.W."/>
            <person name="Friedman N."/>
            <person name="Dalgaard J.Z."/>
            <person name="Baumann P."/>
            <person name="Niki H."/>
            <person name="Regev A."/>
            <person name="Nusbaum C."/>
        </authorList>
    </citation>
    <scope>NUCLEOTIDE SEQUENCE [LARGE SCALE GENOMIC DNA]</scope>
    <source>
        <strain evidence="3">yFS286</strain>
    </source>
</reference>
<name>S9Q0J4_SCHOY</name>
<dbReference type="AlphaFoldDB" id="S9Q0J4"/>
<evidence type="ECO:0000256" key="1">
    <source>
        <dbReference type="SAM" id="Coils"/>
    </source>
</evidence>
<dbReference type="HOGENOM" id="CLU_2016530_0_0_1"/>
<dbReference type="VEuPathDB" id="FungiDB:SOCG_00993"/>
<protein>
    <submittedName>
        <fullName evidence="2">Uncharacterized protein</fullName>
    </submittedName>
</protein>
<proteinExistence type="predicted"/>
<dbReference type="Proteomes" id="UP000016088">
    <property type="component" value="Unassembled WGS sequence"/>
</dbReference>
<evidence type="ECO:0000313" key="2">
    <source>
        <dbReference type="EMBL" id="EPX73238.1"/>
    </source>
</evidence>
<gene>
    <name evidence="2" type="ORF">SOCG_00993</name>
</gene>
<dbReference type="GeneID" id="25029977"/>